<dbReference type="Gene3D" id="3.40.50.1000">
    <property type="entry name" value="HAD superfamily/HAD-like"/>
    <property type="match status" value="1"/>
</dbReference>
<name>A0ABW2QTX9_9NEIS</name>
<dbReference type="Proteomes" id="UP001596473">
    <property type="component" value="Unassembled WGS sequence"/>
</dbReference>
<dbReference type="RefSeq" id="WP_380186518.1">
    <property type="nucleotide sequence ID" value="NZ_JBHTBQ010000007.1"/>
</dbReference>
<dbReference type="InterPro" id="IPR051806">
    <property type="entry name" value="HAD-like_SPP"/>
</dbReference>
<dbReference type="InterPro" id="IPR036412">
    <property type="entry name" value="HAD-like_sf"/>
</dbReference>
<protein>
    <submittedName>
        <fullName evidence="1">HAD-IA family hydrolase</fullName>
    </submittedName>
</protein>
<dbReference type="Gene3D" id="1.10.150.240">
    <property type="entry name" value="Putative phosphatase, domain 2"/>
    <property type="match status" value="1"/>
</dbReference>
<gene>
    <name evidence="1" type="ORF">ACFQNF_04810</name>
</gene>
<organism evidence="1 2">
    <name type="scientific">Iodobacter arcticus</name>
    <dbReference type="NCBI Taxonomy" id="590593"/>
    <lineage>
        <taxon>Bacteria</taxon>
        <taxon>Pseudomonadati</taxon>
        <taxon>Pseudomonadota</taxon>
        <taxon>Betaproteobacteria</taxon>
        <taxon>Neisseriales</taxon>
        <taxon>Chitinibacteraceae</taxon>
        <taxon>Iodobacter</taxon>
    </lineage>
</organism>
<dbReference type="InterPro" id="IPR006439">
    <property type="entry name" value="HAD-SF_hydro_IA"/>
</dbReference>
<dbReference type="PANTHER" id="PTHR43481:SF4">
    <property type="entry name" value="GLYCEROL-1-PHOSPHATE PHOSPHOHYDROLASE 1-RELATED"/>
    <property type="match status" value="1"/>
</dbReference>
<dbReference type="NCBIfam" id="TIGR01509">
    <property type="entry name" value="HAD-SF-IA-v3"/>
    <property type="match status" value="1"/>
</dbReference>
<dbReference type="InterPro" id="IPR023214">
    <property type="entry name" value="HAD_sf"/>
</dbReference>
<sequence>MTWQIECTALLFDMDGTLVDSTPCIEGLWRRWAVRQHLDPDFVMQHVHGRRGIETIALVAPHLDATVEVAVLLQEEARTLDGTVAIEGAADFLAQLRPDQWGVVTSAPRDIALAKLAYAGLPAPTRLISADDVSQGKPHPEAFLKGAALFGLDPQQCVAFEDALSGVQSAQAAGIAVIALTTSHSAQALSRAEHIITNYHSLTLKAGERIVISGLAQQ</sequence>
<comment type="caution">
    <text evidence="1">The sequence shown here is derived from an EMBL/GenBank/DDBJ whole genome shotgun (WGS) entry which is preliminary data.</text>
</comment>
<proteinExistence type="predicted"/>
<dbReference type="SFLD" id="SFLDS00003">
    <property type="entry name" value="Haloacid_Dehalogenase"/>
    <property type="match status" value="1"/>
</dbReference>
<dbReference type="Pfam" id="PF00702">
    <property type="entry name" value="Hydrolase"/>
    <property type="match status" value="1"/>
</dbReference>
<keyword evidence="1" id="KW-0378">Hydrolase</keyword>
<dbReference type="EMBL" id="JBHTBQ010000007">
    <property type="protein sequence ID" value="MFC7419191.1"/>
    <property type="molecule type" value="Genomic_DNA"/>
</dbReference>
<dbReference type="InterPro" id="IPR023198">
    <property type="entry name" value="PGP-like_dom2"/>
</dbReference>
<dbReference type="PANTHER" id="PTHR43481">
    <property type="entry name" value="FRUCTOSE-1-PHOSPHATE PHOSPHATASE"/>
    <property type="match status" value="1"/>
</dbReference>
<reference evidence="2" key="1">
    <citation type="journal article" date="2019" name="Int. J. Syst. Evol. Microbiol.">
        <title>The Global Catalogue of Microorganisms (GCM) 10K type strain sequencing project: providing services to taxonomists for standard genome sequencing and annotation.</title>
        <authorList>
            <consortium name="The Broad Institute Genomics Platform"/>
            <consortium name="The Broad Institute Genome Sequencing Center for Infectious Disease"/>
            <person name="Wu L."/>
            <person name="Ma J."/>
        </authorList>
    </citation>
    <scope>NUCLEOTIDE SEQUENCE [LARGE SCALE GENOMIC DNA]</scope>
    <source>
        <strain evidence="2">CCUG 62945</strain>
    </source>
</reference>
<evidence type="ECO:0000313" key="2">
    <source>
        <dbReference type="Proteomes" id="UP001596473"/>
    </source>
</evidence>
<dbReference type="SFLD" id="SFLDG01129">
    <property type="entry name" value="C1.5:_HAD__Beta-PGM__Phosphata"/>
    <property type="match status" value="1"/>
</dbReference>
<dbReference type="SUPFAM" id="SSF56784">
    <property type="entry name" value="HAD-like"/>
    <property type="match status" value="1"/>
</dbReference>
<accession>A0ABW2QTX9</accession>
<dbReference type="GO" id="GO:0016787">
    <property type="term" value="F:hydrolase activity"/>
    <property type="evidence" value="ECO:0007669"/>
    <property type="project" value="UniProtKB-KW"/>
</dbReference>
<evidence type="ECO:0000313" key="1">
    <source>
        <dbReference type="EMBL" id="MFC7419191.1"/>
    </source>
</evidence>
<keyword evidence="2" id="KW-1185">Reference proteome</keyword>